<keyword evidence="1" id="KW-1133">Transmembrane helix</keyword>
<evidence type="ECO:0000313" key="2">
    <source>
        <dbReference type="EMBL" id="MFD1569384.1"/>
    </source>
</evidence>
<dbReference type="RefSeq" id="WP_256417219.1">
    <property type="nucleotide sequence ID" value="NZ_JANHDL010000002.1"/>
</dbReference>
<dbReference type="EMBL" id="JBHUDB010000001">
    <property type="protein sequence ID" value="MFD1569384.1"/>
    <property type="molecule type" value="Genomic_DNA"/>
</dbReference>
<name>A0ABD6BWA9_9EURY</name>
<evidence type="ECO:0000313" key="3">
    <source>
        <dbReference type="Proteomes" id="UP001597185"/>
    </source>
</evidence>
<dbReference type="Proteomes" id="UP001597185">
    <property type="component" value="Unassembled WGS sequence"/>
</dbReference>
<feature type="transmembrane region" description="Helical" evidence="1">
    <location>
        <begin position="29"/>
        <end position="46"/>
    </location>
</feature>
<dbReference type="AlphaFoldDB" id="A0ABD6BWA9"/>
<evidence type="ECO:0008006" key="4">
    <source>
        <dbReference type="Google" id="ProtNLM"/>
    </source>
</evidence>
<organism evidence="2 3">
    <name type="scientific">Halorubrum laminariae</name>
    <dbReference type="NCBI Taxonomy" id="1433523"/>
    <lineage>
        <taxon>Archaea</taxon>
        <taxon>Methanobacteriati</taxon>
        <taxon>Methanobacteriota</taxon>
        <taxon>Stenosarchaea group</taxon>
        <taxon>Halobacteria</taxon>
        <taxon>Halobacteriales</taxon>
        <taxon>Haloferacaceae</taxon>
        <taxon>Halorubrum</taxon>
    </lineage>
</organism>
<reference evidence="2 3" key="1">
    <citation type="journal article" date="2019" name="Int. J. Syst. Evol. Microbiol.">
        <title>The Global Catalogue of Microorganisms (GCM) 10K type strain sequencing project: providing services to taxonomists for standard genome sequencing and annotation.</title>
        <authorList>
            <consortium name="The Broad Institute Genomics Platform"/>
            <consortium name="The Broad Institute Genome Sequencing Center for Infectious Disease"/>
            <person name="Wu L."/>
            <person name="Ma J."/>
        </authorList>
    </citation>
    <scope>NUCLEOTIDE SEQUENCE [LARGE SCALE GENOMIC DNA]</scope>
    <source>
        <strain evidence="2 3">CGMCC 1.12689</strain>
    </source>
</reference>
<keyword evidence="1" id="KW-0812">Transmembrane</keyword>
<feature type="transmembrane region" description="Helical" evidence="1">
    <location>
        <begin position="7"/>
        <end position="23"/>
    </location>
</feature>
<comment type="caution">
    <text evidence="2">The sequence shown here is derived from an EMBL/GenBank/DDBJ whole genome shotgun (WGS) entry which is preliminary data.</text>
</comment>
<sequence length="52" mass="5486">MSANKSIIGLQVSILGLAVANFYAGSTSFGFLVPVALLLYGSYLVGTNEFDR</sequence>
<gene>
    <name evidence="2" type="ORF">ACFR9T_02060</name>
</gene>
<evidence type="ECO:0000256" key="1">
    <source>
        <dbReference type="SAM" id="Phobius"/>
    </source>
</evidence>
<proteinExistence type="predicted"/>
<protein>
    <recommendedName>
        <fullName evidence="4">MFS transporter</fullName>
    </recommendedName>
</protein>
<keyword evidence="3" id="KW-1185">Reference proteome</keyword>
<keyword evidence="1" id="KW-0472">Membrane</keyword>
<accession>A0ABD6BWA9</accession>